<comment type="caution">
    <text evidence="2">The sequence shown here is derived from an EMBL/GenBank/DDBJ whole genome shotgun (WGS) entry which is preliminary data.</text>
</comment>
<keyword evidence="1" id="KW-0732">Signal</keyword>
<keyword evidence="3" id="KW-1185">Reference proteome</keyword>
<evidence type="ECO:0000256" key="1">
    <source>
        <dbReference type="SAM" id="SignalP"/>
    </source>
</evidence>
<proteinExistence type="predicted"/>
<gene>
    <name evidence="2" type="ORF">APZ42_032121</name>
</gene>
<dbReference type="EMBL" id="LRGB01003048">
    <property type="protein sequence ID" value="KZS04847.1"/>
    <property type="molecule type" value="Genomic_DNA"/>
</dbReference>
<name>A0A164M941_9CRUS</name>
<sequence length="78" mass="8347">MKLFVIAAVLAVAAAAPSSYVTPGYAPSSYGSSGYKDNKYGGITITSQSDERNLDGSSKWRYIPCHLAIRILPIISVH</sequence>
<dbReference type="Proteomes" id="UP000076858">
    <property type="component" value="Unassembled WGS sequence"/>
</dbReference>
<dbReference type="AlphaFoldDB" id="A0A164M941"/>
<feature type="chain" id="PRO_5012655808" evidence="1">
    <location>
        <begin position="16"/>
        <end position="78"/>
    </location>
</feature>
<reference evidence="2 3" key="1">
    <citation type="submission" date="2016-03" db="EMBL/GenBank/DDBJ databases">
        <title>EvidentialGene: Evidence-directed Construction of Genes on Genomes.</title>
        <authorList>
            <person name="Gilbert D.G."/>
            <person name="Choi J.-H."/>
            <person name="Mockaitis K."/>
            <person name="Colbourne J."/>
            <person name="Pfrender M."/>
        </authorList>
    </citation>
    <scope>NUCLEOTIDE SEQUENCE [LARGE SCALE GENOMIC DNA]</scope>
    <source>
        <strain evidence="2 3">Xinb3</strain>
        <tissue evidence="2">Complete organism</tissue>
    </source>
</reference>
<evidence type="ECO:0000313" key="2">
    <source>
        <dbReference type="EMBL" id="KZS04847.1"/>
    </source>
</evidence>
<protein>
    <submittedName>
        <fullName evidence="2">Uncharacterized protein</fullName>
    </submittedName>
</protein>
<feature type="signal peptide" evidence="1">
    <location>
        <begin position="1"/>
        <end position="15"/>
    </location>
</feature>
<evidence type="ECO:0000313" key="3">
    <source>
        <dbReference type="Proteomes" id="UP000076858"/>
    </source>
</evidence>
<accession>A0A164M941</accession>
<organism evidence="2 3">
    <name type="scientific">Daphnia magna</name>
    <dbReference type="NCBI Taxonomy" id="35525"/>
    <lineage>
        <taxon>Eukaryota</taxon>
        <taxon>Metazoa</taxon>
        <taxon>Ecdysozoa</taxon>
        <taxon>Arthropoda</taxon>
        <taxon>Crustacea</taxon>
        <taxon>Branchiopoda</taxon>
        <taxon>Diplostraca</taxon>
        <taxon>Cladocera</taxon>
        <taxon>Anomopoda</taxon>
        <taxon>Daphniidae</taxon>
        <taxon>Daphnia</taxon>
    </lineage>
</organism>